<evidence type="ECO:0000256" key="3">
    <source>
        <dbReference type="ARBA" id="ARBA00022729"/>
    </source>
</evidence>
<evidence type="ECO:0000256" key="5">
    <source>
        <dbReference type="ARBA" id="ARBA00022824"/>
    </source>
</evidence>
<dbReference type="GO" id="GO:0005788">
    <property type="term" value="C:endoplasmic reticulum lumen"/>
    <property type="evidence" value="ECO:0007669"/>
    <property type="project" value="UniProtKB-SubCell"/>
</dbReference>
<feature type="chain" id="PRO_5042861794" description="Hypoxia up-regulated protein 1" evidence="10">
    <location>
        <begin position="24"/>
        <end position="1002"/>
    </location>
</feature>
<evidence type="ECO:0000256" key="4">
    <source>
        <dbReference type="ARBA" id="ARBA00022741"/>
    </source>
</evidence>
<dbReference type="Gene3D" id="3.90.640.10">
    <property type="entry name" value="Actin, Chain A, domain 4"/>
    <property type="match status" value="1"/>
</dbReference>
<dbReference type="InterPro" id="IPR043129">
    <property type="entry name" value="ATPase_NBD"/>
</dbReference>
<evidence type="ECO:0000313" key="12">
    <source>
        <dbReference type="Proteomes" id="UP001378592"/>
    </source>
</evidence>
<keyword evidence="12" id="KW-1185">Reference proteome</keyword>
<evidence type="ECO:0000256" key="10">
    <source>
        <dbReference type="SAM" id="SignalP"/>
    </source>
</evidence>
<feature type="compositionally biased region" description="Low complexity" evidence="9">
    <location>
        <begin position="949"/>
        <end position="958"/>
    </location>
</feature>
<dbReference type="PANTHER" id="PTHR45639:SF3">
    <property type="entry name" value="HYPOXIA UP-REGULATED PROTEIN 1"/>
    <property type="match status" value="1"/>
</dbReference>
<feature type="region of interest" description="Disordered" evidence="9">
    <location>
        <begin position="582"/>
        <end position="666"/>
    </location>
</feature>
<dbReference type="Gene3D" id="2.60.34.10">
    <property type="entry name" value="Substrate Binding Domain Of DNAk, Chain A, domain 1"/>
    <property type="match status" value="1"/>
</dbReference>
<accession>A0AAN9VHJ6</accession>
<feature type="signal peptide" evidence="10">
    <location>
        <begin position="1"/>
        <end position="23"/>
    </location>
</feature>
<dbReference type="Gene3D" id="1.20.1270.10">
    <property type="match status" value="1"/>
</dbReference>
<dbReference type="Pfam" id="PF00012">
    <property type="entry name" value="HSP70"/>
    <property type="match status" value="1"/>
</dbReference>
<feature type="compositionally biased region" description="Basic and acidic residues" evidence="9">
    <location>
        <begin position="978"/>
        <end position="1002"/>
    </location>
</feature>
<keyword evidence="4" id="KW-0547">Nucleotide-binding</keyword>
<feature type="region of interest" description="Disordered" evidence="9">
    <location>
        <begin position="891"/>
        <end position="1002"/>
    </location>
</feature>
<dbReference type="GO" id="GO:0030968">
    <property type="term" value="P:endoplasmic reticulum unfolded protein response"/>
    <property type="evidence" value="ECO:0007669"/>
    <property type="project" value="TreeGrafter"/>
</dbReference>
<dbReference type="InterPro" id="IPR029047">
    <property type="entry name" value="HSP70_peptide-bd_sf"/>
</dbReference>
<keyword evidence="3 10" id="KW-0732">Signal</keyword>
<reference evidence="11 12" key="1">
    <citation type="submission" date="2024-03" db="EMBL/GenBank/DDBJ databases">
        <title>The genome assembly and annotation of the cricket Gryllus longicercus Weissman &amp; Gray.</title>
        <authorList>
            <person name="Szrajer S."/>
            <person name="Gray D."/>
            <person name="Ylla G."/>
        </authorList>
    </citation>
    <scope>NUCLEOTIDE SEQUENCE [LARGE SCALE GENOMIC DNA]</scope>
    <source>
        <strain evidence="11">DAG 2021-001</strain>
        <tissue evidence="11">Whole body minus gut</tissue>
    </source>
</reference>
<evidence type="ECO:0000256" key="9">
    <source>
        <dbReference type="SAM" id="MobiDB-lite"/>
    </source>
</evidence>
<dbReference type="PRINTS" id="PR00301">
    <property type="entry name" value="HEATSHOCK70"/>
</dbReference>
<organism evidence="11 12">
    <name type="scientific">Gryllus longicercus</name>
    <dbReference type="NCBI Taxonomy" id="2509291"/>
    <lineage>
        <taxon>Eukaryota</taxon>
        <taxon>Metazoa</taxon>
        <taxon>Ecdysozoa</taxon>
        <taxon>Arthropoda</taxon>
        <taxon>Hexapoda</taxon>
        <taxon>Insecta</taxon>
        <taxon>Pterygota</taxon>
        <taxon>Neoptera</taxon>
        <taxon>Polyneoptera</taxon>
        <taxon>Orthoptera</taxon>
        <taxon>Ensifera</taxon>
        <taxon>Gryllidea</taxon>
        <taxon>Grylloidea</taxon>
        <taxon>Gryllidae</taxon>
        <taxon>Gryllinae</taxon>
        <taxon>Gryllus</taxon>
    </lineage>
</organism>
<protein>
    <recommendedName>
        <fullName evidence="8">Hypoxia up-regulated protein 1</fullName>
    </recommendedName>
</protein>
<evidence type="ECO:0000313" key="11">
    <source>
        <dbReference type="EMBL" id="KAK7863948.1"/>
    </source>
</evidence>
<dbReference type="GO" id="GO:0005524">
    <property type="term" value="F:ATP binding"/>
    <property type="evidence" value="ECO:0007669"/>
    <property type="project" value="UniProtKB-KW"/>
</dbReference>
<feature type="compositionally biased region" description="Basic and acidic residues" evidence="9">
    <location>
        <begin position="935"/>
        <end position="948"/>
    </location>
</feature>
<dbReference type="FunFam" id="1.20.1270.10:FF:000002">
    <property type="entry name" value="Heat shock 70 kDa protein 4"/>
    <property type="match status" value="1"/>
</dbReference>
<dbReference type="CDD" id="cd10230">
    <property type="entry name" value="ASKHA_NBD_HSP70_HYOU1"/>
    <property type="match status" value="1"/>
</dbReference>
<dbReference type="FunFam" id="3.30.30.30:FF:000004">
    <property type="entry name" value="hypoxia up-regulated protein 1"/>
    <property type="match status" value="1"/>
</dbReference>
<dbReference type="InterPro" id="IPR013126">
    <property type="entry name" value="Hsp_70_fam"/>
</dbReference>
<dbReference type="FunFam" id="3.90.640.10:FF:000012">
    <property type="entry name" value="Hypoxia up-regulated protein 1"/>
    <property type="match status" value="1"/>
</dbReference>
<keyword evidence="5" id="KW-0256">Endoplasmic reticulum</keyword>
<gene>
    <name evidence="11" type="ORF">R5R35_012451</name>
</gene>
<dbReference type="Gene3D" id="3.30.420.40">
    <property type="match status" value="2"/>
</dbReference>
<dbReference type="PANTHER" id="PTHR45639">
    <property type="entry name" value="HSC70CB, ISOFORM G-RELATED"/>
    <property type="match status" value="1"/>
</dbReference>
<feature type="compositionally biased region" description="Basic and acidic residues" evidence="9">
    <location>
        <begin position="894"/>
        <end position="904"/>
    </location>
</feature>
<dbReference type="Proteomes" id="UP001378592">
    <property type="component" value="Unassembled WGS sequence"/>
</dbReference>
<sequence>MPGKQWIFTFLIIAASILQCIHGIAVMSVDLGSEWMKIAIVSPGVPMEIALNKESKRKTPVAIAFRDGERLFGEDALGVGVRFPRLSYAYLLDLLGKRVDHPSVKLFQQRFPYYDIVADPERGTVLFQHDSETQFSPEQLLAQLLAKAREFAAESARQVVNEAVLTVPGFFNQVERRALLQAADLAGIKVLQLINDYTAVALNYGIFRRKDFNESAQYIMFYDMGASSTTATLVSYQLVKTKEKGFVETNPQLAILGVGYDRTLGGLEMQLRLRDHLGKKFNEMKKTSNDVFGSPRALAKLFKEAGRLKNVLSANTEHHAQVENLLDDQDFKLLVTRDDFESLCADLFDRVQAPVDQALKTSGLTMDVINQVILVGAGTRVPKVQEKLAAYVGTELGKNLNTDEAAAMGAVYKAADLSTGFKVKKFVTKDAVLFPIQVVFEREVEGQPIPKQVKRILFGPMNPYPQKKVLTFNKHTEDFEFSINYADLDHLPEQEIQALGALNLSRVALTGVGSALGKHAGATGTESKGIKAHFSLDDSGILGLVNVELVLEKTLTEEELRQQEEAEESPLSKLGSTISNFFTATEDPKPENKQEEKESQEEEAGGDEKKEEAGSEEKAEAKKEEGKKDKEDEEKKKEEKDPQKKKEDAAKNTTTETKKAGDKKPKVVVIKEPIEASETKLGVTQLSEAQLQESAKKLDALNEFDRQRVRRASALNSLESFVFDAQAKLEVEEFQQAASEAEIEKIRSECSEVSDWLYEDGLEADADTYEAKLTHLKTLTQPLYKRVREHQERPGMLDTLHQALNGSTNFLASARNMTAQSQDDPLFTAVELETLEKVIKETQEWKTKMEEEQAALKLSDTPKLTIKAIGEKLAQLDREVKYLVNKAKIWRPSKTKEDKEKESPNDTISEPSAEEPEVPEVPEQASEGVKASSAAKEDSKDSTEKAESKPSPSQSSESPSPPLETSSKDTVTGDEDDILPRRQTADAARSTEGKEEDSHTEL</sequence>
<evidence type="ECO:0000256" key="1">
    <source>
        <dbReference type="ARBA" id="ARBA00004319"/>
    </source>
</evidence>
<evidence type="ECO:0000256" key="7">
    <source>
        <dbReference type="ARBA" id="ARBA00023186"/>
    </source>
</evidence>
<evidence type="ECO:0000256" key="2">
    <source>
        <dbReference type="ARBA" id="ARBA00007381"/>
    </source>
</evidence>
<feature type="compositionally biased region" description="Basic and acidic residues" evidence="9">
    <location>
        <begin position="586"/>
        <end position="597"/>
    </location>
</feature>
<name>A0AAN9VHJ6_9ORTH</name>
<dbReference type="Gene3D" id="3.30.30.30">
    <property type="match status" value="1"/>
</dbReference>
<evidence type="ECO:0000256" key="8">
    <source>
        <dbReference type="ARBA" id="ARBA00040503"/>
    </source>
</evidence>
<dbReference type="AlphaFoldDB" id="A0AAN9VHJ6"/>
<comment type="subcellular location">
    <subcellularLocation>
        <location evidence="1">Endoplasmic reticulum lumen</location>
    </subcellularLocation>
</comment>
<feature type="compositionally biased region" description="Basic and acidic residues" evidence="9">
    <location>
        <begin position="606"/>
        <end position="665"/>
    </location>
</feature>
<comment type="caution">
    <text evidence="11">The sequence shown here is derived from an EMBL/GenBank/DDBJ whole genome shotgun (WGS) entry which is preliminary data.</text>
</comment>
<keyword evidence="6" id="KW-0067">ATP-binding</keyword>
<dbReference type="GO" id="GO:0140662">
    <property type="term" value="F:ATP-dependent protein folding chaperone"/>
    <property type="evidence" value="ECO:0007669"/>
    <property type="project" value="InterPro"/>
</dbReference>
<dbReference type="SUPFAM" id="SSF53067">
    <property type="entry name" value="Actin-like ATPase domain"/>
    <property type="match status" value="2"/>
</dbReference>
<dbReference type="InterPro" id="IPR029048">
    <property type="entry name" value="HSP70_C_sf"/>
</dbReference>
<feature type="compositionally biased region" description="Low complexity" evidence="9">
    <location>
        <begin position="921"/>
        <end position="934"/>
    </location>
</feature>
<dbReference type="EMBL" id="JAZDUA010000215">
    <property type="protein sequence ID" value="KAK7863948.1"/>
    <property type="molecule type" value="Genomic_DNA"/>
</dbReference>
<evidence type="ECO:0000256" key="6">
    <source>
        <dbReference type="ARBA" id="ARBA00022840"/>
    </source>
</evidence>
<dbReference type="SUPFAM" id="SSF100934">
    <property type="entry name" value="Heat shock protein 70kD (HSP70), C-terminal subdomain"/>
    <property type="match status" value="1"/>
</dbReference>
<keyword evidence="7" id="KW-0143">Chaperone</keyword>
<proteinExistence type="inferred from homology"/>
<dbReference type="GO" id="GO:0034663">
    <property type="term" value="C:endoplasmic reticulum chaperone complex"/>
    <property type="evidence" value="ECO:0007669"/>
    <property type="project" value="TreeGrafter"/>
</dbReference>
<comment type="similarity">
    <text evidence="2">Belongs to the heat shock protein 70 family.</text>
</comment>